<keyword evidence="3 9" id="KW-0813">Transport</keyword>
<organism evidence="12 13">
    <name type="scientific">Jeotgalibacillus soli</name>
    <dbReference type="NCBI Taxonomy" id="889306"/>
    <lineage>
        <taxon>Bacteria</taxon>
        <taxon>Bacillati</taxon>
        <taxon>Bacillota</taxon>
        <taxon>Bacilli</taxon>
        <taxon>Bacillales</taxon>
        <taxon>Caryophanaceae</taxon>
        <taxon>Jeotgalibacillus</taxon>
    </lineage>
</organism>
<keyword evidence="13" id="KW-1185">Reference proteome</keyword>
<keyword evidence="8 10" id="KW-0472">Membrane</keyword>
<dbReference type="InterPro" id="IPR042094">
    <property type="entry name" value="T2SS_GspF_sf"/>
</dbReference>
<dbReference type="GO" id="GO:0005886">
    <property type="term" value="C:plasma membrane"/>
    <property type="evidence" value="ECO:0007669"/>
    <property type="project" value="UniProtKB-SubCell"/>
</dbReference>
<keyword evidence="7 10" id="KW-1133">Transmembrane helix</keyword>
<dbReference type="PATRIC" id="fig|889306.3.peg.3547"/>
<dbReference type="InterPro" id="IPR001992">
    <property type="entry name" value="T2SS_GspF/T4SS_PilC_CS"/>
</dbReference>
<evidence type="ECO:0000256" key="3">
    <source>
        <dbReference type="ARBA" id="ARBA00022448"/>
    </source>
</evidence>
<evidence type="ECO:0000256" key="4">
    <source>
        <dbReference type="ARBA" id="ARBA00022475"/>
    </source>
</evidence>
<sequence>MTIYKYIGRTAKGILKKGTVDAVSERHAILKLRDQGINPREVTESQSILHKEISIGSPVKQQDFVMYCRQFSTLIQAGISIVEATSILANQTESQGLRQALEKVMEDIKEGNSFSATIAQQPKVFPVLFSNMIKAGEATGNLDETLERLAMYFEKQYTIKKKIQSVLAYPIIILAITMVVVIFMMTVILPRFTAMFEQLGAELPSLTVVILSLGNVIQGYWWLLLIILVAVVISFRVLHQKSHIFRDAVATVLLKTPVFGKVLQKVLIARMTRTLSSLFSSSVPILQALVIVEKVVDHPLMGKVLQKAKTSLESGNRLSEPFEESWLFPPLVAQMTAIGEKTGSLDSMLANIADFYEAEVDRTVDTLKSLIEPLMIVFLAVVVGTIVLAVMMPLLSIYTQI</sequence>
<dbReference type="Gene3D" id="1.20.81.30">
    <property type="entry name" value="Type II secretion system (T2SS), domain F"/>
    <property type="match status" value="2"/>
</dbReference>
<comment type="similarity">
    <text evidence="2 9">Belongs to the GSP F family.</text>
</comment>
<evidence type="ECO:0000256" key="2">
    <source>
        <dbReference type="ARBA" id="ARBA00005745"/>
    </source>
</evidence>
<dbReference type="PANTHER" id="PTHR30012">
    <property type="entry name" value="GENERAL SECRETION PATHWAY PROTEIN"/>
    <property type="match status" value="1"/>
</dbReference>
<proteinExistence type="inferred from homology"/>
<dbReference type="PANTHER" id="PTHR30012:SF0">
    <property type="entry name" value="TYPE II SECRETION SYSTEM PROTEIN F-RELATED"/>
    <property type="match status" value="1"/>
</dbReference>
<evidence type="ECO:0000256" key="9">
    <source>
        <dbReference type="RuleBase" id="RU003923"/>
    </source>
</evidence>
<accession>A0A0C2VJA9</accession>
<feature type="transmembrane region" description="Helical" evidence="10">
    <location>
        <begin position="166"/>
        <end position="189"/>
    </location>
</feature>
<keyword evidence="5" id="KW-0997">Cell inner membrane</keyword>
<evidence type="ECO:0000259" key="11">
    <source>
        <dbReference type="Pfam" id="PF00482"/>
    </source>
</evidence>
<evidence type="ECO:0000256" key="5">
    <source>
        <dbReference type="ARBA" id="ARBA00022519"/>
    </source>
</evidence>
<feature type="transmembrane region" description="Helical" evidence="10">
    <location>
        <begin position="376"/>
        <end position="398"/>
    </location>
</feature>
<evidence type="ECO:0000313" key="13">
    <source>
        <dbReference type="Proteomes" id="UP000031938"/>
    </source>
</evidence>
<dbReference type="PRINTS" id="PR00812">
    <property type="entry name" value="BCTERIALGSPF"/>
</dbReference>
<evidence type="ECO:0000256" key="6">
    <source>
        <dbReference type="ARBA" id="ARBA00022692"/>
    </source>
</evidence>
<gene>
    <name evidence="12" type="ORF">KP78_35300</name>
</gene>
<dbReference type="Proteomes" id="UP000031938">
    <property type="component" value="Unassembled WGS sequence"/>
</dbReference>
<dbReference type="RefSeq" id="WP_052474892.1">
    <property type="nucleotide sequence ID" value="NZ_JXRP01000019.1"/>
</dbReference>
<evidence type="ECO:0000256" key="7">
    <source>
        <dbReference type="ARBA" id="ARBA00022989"/>
    </source>
</evidence>
<dbReference type="EMBL" id="JXRP01000019">
    <property type="protein sequence ID" value="KIL44566.1"/>
    <property type="molecule type" value="Genomic_DNA"/>
</dbReference>
<dbReference type="Pfam" id="PF00482">
    <property type="entry name" value="T2SSF"/>
    <property type="match status" value="2"/>
</dbReference>
<reference evidence="12 13" key="1">
    <citation type="submission" date="2015-01" db="EMBL/GenBank/DDBJ databases">
        <title>Genome sequencing of Jeotgalibacillus soli.</title>
        <authorList>
            <person name="Goh K.M."/>
            <person name="Chan K.-G."/>
            <person name="Yaakop A.S."/>
            <person name="Ee R."/>
            <person name="Gan H.M."/>
            <person name="Chan C.S."/>
        </authorList>
    </citation>
    <scope>NUCLEOTIDE SEQUENCE [LARGE SCALE GENOMIC DNA]</scope>
    <source>
        <strain evidence="12 13">P9</strain>
    </source>
</reference>
<evidence type="ECO:0000256" key="8">
    <source>
        <dbReference type="ARBA" id="ARBA00023136"/>
    </source>
</evidence>
<keyword evidence="6 9" id="KW-0812">Transmembrane</keyword>
<dbReference type="OrthoDB" id="9805682at2"/>
<dbReference type="STRING" id="889306.KP78_35300"/>
<keyword evidence="4" id="KW-1003">Cell membrane</keyword>
<feature type="domain" description="Type II secretion system protein GspF" evidence="11">
    <location>
        <begin position="272"/>
        <end position="393"/>
    </location>
</feature>
<feature type="transmembrane region" description="Helical" evidence="10">
    <location>
        <begin position="219"/>
        <end position="238"/>
    </location>
</feature>
<feature type="domain" description="Type II secretion system protein GspF" evidence="11">
    <location>
        <begin position="67"/>
        <end position="190"/>
    </location>
</feature>
<dbReference type="AlphaFoldDB" id="A0A0C2VJA9"/>
<dbReference type="GO" id="GO:0015628">
    <property type="term" value="P:protein secretion by the type II secretion system"/>
    <property type="evidence" value="ECO:0007669"/>
    <property type="project" value="TreeGrafter"/>
</dbReference>
<name>A0A0C2VJA9_9BACL</name>
<dbReference type="InterPro" id="IPR003004">
    <property type="entry name" value="GspF/PilC"/>
</dbReference>
<dbReference type="FunFam" id="1.20.81.30:FF:000001">
    <property type="entry name" value="Type II secretion system protein F"/>
    <property type="match status" value="2"/>
</dbReference>
<evidence type="ECO:0000256" key="1">
    <source>
        <dbReference type="ARBA" id="ARBA00004429"/>
    </source>
</evidence>
<dbReference type="InterPro" id="IPR018076">
    <property type="entry name" value="T2SS_GspF_dom"/>
</dbReference>
<evidence type="ECO:0000256" key="10">
    <source>
        <dbReference type="SAM" id="Phobius"/>
    </source>
</evidence>
<comment type="subcellular location">
    <subcellularLocation>
        <location evidence="1">Cell inner membrane</location>
        <topology evidence="1">Multi-pass membrane protein</topology>
    </subcellularLocation>
    <subcellularLocation>
        <location evidence="9">Cell membrane</location>
        <topology evidence="9">Multi-pass membrane protein</topology>
    </subcellularLocation>
</comment>
<comment type="caution">
    <text evidence="12">The sequence shown here is derived from an EMBL/GenBank/DDBJ whole genome shotgun (WGS) entry which is preliminary data.</text>
</comment>
<protein>
    <submittedName>
        <fullName evidence="12">Type II secretory pathway, component PulF</fullName>
    </submittedName>
</protein>
<evidence type="ECO:0000313" key="12">
    <source>
        <dbReference type="EMBL" id="KIL44566.1"/>
    </source>
</evidence>
<dbReference type="PROSITE" id="PS00874">
    <property type="entry name" value="T2SP_F"/>
    <property type="match status" value="1"/>
</dbReference>